<evidence type="ECO:0000259" key="1">
    <source>
        <dbReference type="PROSITE" id="PS51186"/>
    </source>
</evidence>
<organism evidence="2 3">
    <name type="scientific">Flammeovirga pacifica</name>
    <dbReference type="NCBI Taxonomy" id="915059"/>
    <lineage>
        <taxon>Bacteria</taxon>
        <taxon>Pseudomonadati</taxon>
        <taxon>Bacteroidota</taxon>
        <taxon>Cytophagia</taxon>
        <taxon>Cytophagales</taxon>
        <taxon>Flammeovirgaceae</taxon>
        <taxon>Flammeovirga</taxon>
    </lineage>
</organism>
<dbReference type="STRING" id="915059.NH26_01025"/>
<dbReference type="SUPFAM" id="SSF55729">
    <property type="entry name" value="Acyl-CoA N-acyltransferases (Nat)"/>
    <property type="match status" value="1"/>
</dbReference>
<feature type="domain" description="N-acetyltransferase" evidence="1">
    <location>
        <begin position="8"/>
        <end position="159"/>
    </location>
</feature>
<dbReference type="PROSITE" id="PS51186">
    <property type="entry name" value="GNAT"/>
    <property type="match status" value="1"/>
</dbReference>
<reference evidence="2 3" key="1">
    <citation type="journal article" date="2012" name="Int. J. Syst. Evol. Microbiol.">
        <title>Flammeovirga pacifica sp. nov., isolated from deep-sea sediment.</title>
        <authorList>
            <person name="Xu H."/>
            <person name="Fu Y."/>
            <person name="Yang N."/>
            <person name="Ding Z."/>
            <person name="Lai Q."/>
            <person name="Zeng R."/>
        </authorList>
    </citation>
    <scope>NUCLEOTIDE SEQUENCE [LARGE SCALE GENOMIC DNA]</scope>
    <source>
        <strain evidence="3">DSM 24597 / LMG 26175 / WPAGA1</strain>
    </source>
</reference>
<dbReference type="GO" id="GO:0016747">
    <property type="term" value="F:acyltransferase activity, transferring groups other than amino-acyl groups"/>
    <property type="evidence" value="ECO:0007669"/>
    <property type="project" value="InterPro"/>
</dbReference>
<dbReference type="AlphaFoldDB" id="A0A1S1YVI1"/>
<gene>
    <name evidence="2" type="ORF">NH26_01025</name>
</gene>
<dbReference type="InterPro" id="IPR016181">
    <property type="entry name" value="Acyl_CoA_acyltransferase"/>
</dbReference>
<name>A0A1S1YVI1_FLAPC</name>
<accession>A0A1S1YVI1</accession>
<protein>
    <recommendedName>
        <fullName evidence="1">N-acetyltransferase domain-containing protein</fullName>
    </recommendedName>
</protein>
<dbReference type="Proteomes" id="UP000179797">
    <property type="component" value="Unassembled WGS sequence"/>
</dbReference>
<dbReference type="EMBL" id="JRYR02000001">
    <property type="protein sequence ID" value="OHX65031.1"/>
    <property type="molecule type" value="Genomic_DNA"/>
</dbReference>
<proteinExistence type="predicted"/>
<comment type="caution">
    <text evidence="2">The sequence shown here is derived from an EMBL/GenBank/DDBJ whole genome shotgun (WGS) entry which is preliminary data.</text>
</comment>
<keyword evidence="3" id="KW-1185">Reference proteome</keyword>
<sequence length="180" mass="21411">MIILKENTKMIQITEGNFQELWEIYSYSFPLSEQRTKDDILQLIEEGELSFHGIYEDDKLYGLIAYRQLSNFIYIEYYAMADSVRGTGLGTRFLNFFTQQFRHYCIVLEVEKPTSEINKKRITFYERCGFKFNQNEFEQPAINSESGPVPMNLMSWPIQIEDTGFEMVKDILYKRVYHLV</sequence>
<dbReference type="Pfam" id="PF00583">
    <property type="entry name" value="Acetyltransf_1"/>
    <property type="match status" value="1"/>
</dbReference>
<evidence type="ECO:0000313" key="2">
    <source>
        <dbReference type="EMBL" id="OHX65031.1"/>
    </source>
</evidence>
<evidence type="ECO:0000313" key="3">
    <source>
        <dbReference type="Proteomes" id="UP000179797"/>
    </source>
</evidence>
<dbReference type="InterPro" id="IPR000182">
    <property type="entry name" value="GNAT_dom"/>
</dbReference>
<dbReference type="Gene3D" id="3.40.630.30">
    <property type="match status" value="1"/>
</dbReference>